<keyword evidence="5" id="KW-0653">Protein transport</keyword>
<comment type="similarity">
    <text evidence="2">Belongs to the SecE/SEC61-gamma family.</text>
</comment>
<keyword evidence="8 9" id="KW-0472">Membrane</keyword>
<reference evidence="10 11" key="1">
    <citation type="journal article" date="2021" name="Commun. Biol.">
        <title>The genome of Shorea leprosula (Dipterocarpaceae) highlights the ecological relevance of drought in aseasonal tropical rainforests.</title>
        <authorList>
            <person name="Ng K.K.S."/>
            <person name="Kobayashi M.J."/>
            <person name="Fawcett J.A."/>
            <person name="Hatakeyama M."/>
            <person name="Paape T."/>
            <person name="Ng C.H."/>
            <person name="Ang C.C."/>
            <person name="Tnah L.H."/>
            <person name="Lee C.T."/>
            <person name="Nishiyama T."/>
            <person name="Sese J."/>
            <person name="O'Brien M.J."/>
            <person name="Copetti D."/>
            <person name="Mohd Noor M.I."/>
            <person name="Ong R.C."/>
            <person name="Putra M."/>
            <person name="Sireger I.Z."/>
            <person name="Indrioko S."/>
            <person name="Kosugi Y."/>
            <person name="Izuno A."/>
            <person name="Isagi Y."/>
            <person name="Lee S.L."/>
            <person name="Shimizu K.K."/>
        </authorList>
    </citation>
    <scope>NUCLEOTIDE SEQUENCE [LARGE SCALE GENOMIC DNA]</scope>
    <source>
        <strain evidence="10">214</strain>
    </source>
</reference>
<evidence type="ECO:0000256" key="8">
    <source>
        <dbReference type="ARBA" id="ARBA00023136"/>
    </source>
</evidence>
<protein>
    <recommendedName>
        <fullName evidence="12">Preprotein translocase subunit SecE</fullName>
    </recommendedName>
</protein>
<evidence type="ECO:0000256" key="3">
    <source>
        <dbReference type="ARBA" id="ARBA00022448"/>
    </source>
</evidence>
<keyword evidence="3" id="KW-0813">Transport</keyword>
<keyword evidence="11" id="KW-1185">Reference proteome</keyword>
<dbReference type="PANTHER" id="PTHR37247">
    <property type="entry name" value="TRANSMEMBRANE PROTEIN"/>
    <property type="match status" value="1"/>
</dbReference>
<name>A0AAV5KHI6_9ROSI</name>
<gene>
    <name evidence="10" type="ORF">SLEP1_g33647</name>
</gene>
<dbReference type="InterPro" id="IPR038379">
    <property type="entry name" value="SecE_sf"/>
</dbReference>
<evidence type="ECO:0000256" key="1">
    <source>
        <dbReference type="ARBA" id="ARBA00004370"/>
    </source>
</evidence>
<feature type="transmembrane region" description="Helical" evidence="9">
    <location>
        <begin position="136"/>
        <end position="163"/>
    </location>
</feature>
<dbReference type="GO" id="GO:0006605">
    <property type="term" value="P:protein targeting"/>
    <property type="evidence" value="ECO:0007669"/>
    <property type="project" value="InterPro"/>
</dbReference>
<dbReference type="InterPro" id="IPR001901">
    <property type="entry name" value="Translocase_SecE/Sec61-g"/>
</dbReference>
<keyword evidence="7" id="KW-0811">Translocation</keyword>
<dbReference type="Pfam" id="PF00584">
    <property type="entry name" value="SecE"/>
    <property type="match status" value="1"/>
</dbReference>
<evidence type="ECO:0000256" key="4">
    <source>
        <dbReference type="ARBA" id="ARBA00022692"/>
    </source>
</evidence>
<comment type="subcellular location">
    <subcellularLocation>
        <location evidence="1">Membrane</location>
    </subcellularLocation>
</comment>
<keyword evidence="6 9" id="KW-1133">Transmembrane helix</keyword>
<dbReference type="GO" id="GO:0016020">
    <property type="term" value="C:membrane"/>
    <property type="evidence" value="ECO:0007669"/>
    <property type="project" value="UniProtKB-SubCell"/>
</dbReference>
<evidence type="ECO:0000256" key="6">
    <source>
        <dbReference type="ARBA" id="ARBA00022989"/>
    </source>
</evidence>
<dbReference type="Gene3D" id="1.20.5.1030">
    <property type="entry name" value="Preprotein translocase secy subunit"/>
    <property type="match status" value="1"/>
</dbReference>
<evidence type="ECO:0008006" key="12">
    <source>
        <dbReference type="Google" id="ProtNLM"/>
    </source>
</evidence>
<dbReference type="Proteomes" id="UP001054252">
    <property type="component" value="Unassembled WGS sequence"/>
</dbReference>
<dbReference type="PANTHER" id="PTHR37247:SF1">
    <property type="entry name" value="TRANSMEMBRANE PROTEIN"/>
    <property type="match status" value="1"/>
</dbReference>
<evidence type="ECO:0000256" key="5">
    <source>
        <dbReference type="ARBA" id="ARBA00022927"/>
    </source>
</evidence>
<sequence>MVIVSGFIANCSGSSVFPCLIHPSGYKLPFRDQIYNRIRFNGNNPCLLASEKISRGRRTWSFITKPYWPLLVRSVRSNRDQLSFNDEFQEKPFWLSLIEDSIWALRSLCSFLVGQPGQLKYIEWPSFQSTLKTATLTLVLVAALIIALASVDSVLCFLLALMLRKSSW</sequence>
<dbReference type="EMBL" id="BPVZ01000064">
    <property type="protein sequence ID" value="GKV23984.1"/>
    <property type="molecule type" value="Genomic_DNA"/>
</dbReference>
<dbReference type="GO" id="GO:0006886">
    <property type="term" value="P:intracellular protein transport"/>
    <property type="evidence" value="ECO:0007669"/>
    <property type="project" value="InterPro"/>
</dbReference>
<comment type="caution">
    <text evidence="10">The sequence shown here is derived from an EMBL/GenBank/DDBJ whole genome shotgun (WGS) entry which is preliminary data.</text>
</comment>
<evidence type="ECO:0000256" key="9">
    <source>
        <dbReference type="SAM" id="Phobius"/>
    </source>
</evidence>
<keyword evidence="4 9" id="KW-0812">Transmembrane</keyword>
<evidence type="ECO:0000313" key="11">
    <source>
        <dbReference type="Proteomes" id="UP001054252"/>
    </source>
</evidence>
<proteinExistence type="inferred from homology"/>
<accession>A0AAV5KHI6</accession>
<evidence type="ECO:0000313" key="10">
    <source>
        <dbReference type="EMBL" id="GKV23984.1"/>
    </source>
</evidence>
<evidence type="ECO:0000256" key="7">
    <source>
        <dbReference type="ARBA" id="ARBA00023010"/>
    </source>
</evidence>
<organism evidence="10 11">
    <name type="scientific">Rubroshorea leprosula</name>
    <dbReference type="NCBI Taxonomy" id="152421"/>
    <lineage>
        <taxon>Eukaryota</taxon>
        <taxon>Viridiplantae</taxon>
        <taxon>Streptophyta</taxon>
        <taxon>Embryophyta</taxon>
        <taxon>Tracheophyta</taxon>
        <taxon>Spermatophyta</taxon>
        <taxon>Magnoliopsida</taxon>
        <taxon>eudicotyledons</taxon>
        <taxon>Gunneridae</taxon>
        <taxon>Pentapetalae</taxon>
        <taxon>rosids</taxon>
        <taxon>malvids</taxon>
        <taxon>Malvales</taxon>
        <taxon>Dipterocarpaceae</taxon>
        <taxon>Rubroshorea</taxon>
    </lineage>
</organism>
<dbReference type="AlphaFoldDB" id="A0AAV5KHI6"/>
<evidence type="ECO:0000256" key="2">
    <source>
        <dbReference type="ARBA" id="ARBA00008274"/>
    </source>
</evidence>